<feature type="region of interest" description="Disordered" evidence="8">
    <location>
        <begin position="106"/>
        <end position="131"/>
    </location>
</feature>
<evidence type="ECO:0000256" key="5">
    <source>
        <dbReference type="ARBA" id="ARBA00023163"/>
    </source>
</evidence>
<comment type="subcellular location">
    <subcellularLocation>
        <location evidence="1">Nucleus</location>
    </subcellularLocation>
</comment>
<keyword evidence="5" id="KW-0804">Transcription</keyword>
<dbReference type="SUPFAM" id="SSF50916">
    <property type="entry name" value="Rap30/74 interaction domains"/>
    <property type="match status" value="1"/>
</dbReference>
<keyword evidence="6" id="KW-0539">Nucleus</keyword>
<evidence type="ECO:0000259" key="9">
    <source>
        <dbReference type="Pfam" id="PF17683"/>
    </source>
</evidence>
<dbReference type="InterPro" id="IPR040504">
    <property type="entry name" value="TFIIF_beta_N"/>
</dbReference>
<keyword evidence="3" id="KW-0805">Transcription regulation</keyword>
<dbReference type="InterPro" id="IPR003196">
    <property type="entry name" value="TFIIF_beta"/>
</dbReference>
<evidence type="ECO:0000256" key="4">
    <source>
        <dbReference type="ARBA" id="ARBA00023125"/>
    </source>
</evidence>
<dbReference type="GO" id="GO:0003677">
    <property type="term" value="F:DNA binding"/>
    <property type="evidence" value="ECO:0007669"/>
    <property type="project" value="UniProtKB-KW"/>
</dbReference>
<dbReference type="GO" id="GO:0005674">
    <property type="term" value="C:transcription factor TFIIF complex"/>
    <property type="evidence" value="ECO:0007669"/>
    <property type="project" value="InterPro"/>
</dbReference>
<dbReference type="InterPro" id="IPR011039">
    <property type="entry name" value="TFIIF_interaction"/>
</dbReference>
<evidence type="ECO:0000313" key="11">
    <source>
        <dbReference type="Proteomes" id="UP000503349"/>
    </source>
</evidence>
<evidence type="ECO:0000256" key="1">
    <source>
        <dbReference type="ARBA" id="ARBA00004123"/>
    </source>
</evidence>
<reference evidence="10 11" key="1">
    <citation type="submission" date="2019-02" db="EMBL/GenBank/DDBJ databases">
        <title>Opniocepnalus argus genome.</title>
        <authorList>
            <person name="Zhou C."/>
            <person name="Xiao S."/>
        </authorList>
    </citation>
    <scope>NUCLEOTIDE SEQUENCE [LARGE SCALE GENOMIC DNA]</scope>
    <source>
        <strain evidence="10">OARG1902GOOAL</strain>
        <tissue evidence="10">Muscle</tissue>
    </source>
</reference>
<dbReference type="GO" id="GO:0006367">
    <property type="term" value="P:transcription initiation at RNA polymerase II promoter"/>
    <property type="evidence" value="ECO:0007669"/>
    <property type="project" value="InterPro"/>
</dbReference>
<keyword evidence="4" id="KW-0238">DNA-binding</keyword>
<evidence type="ECO:0000256" key="8">
    <source>
        <dbReference type="SAM" id="MobiDB-lite"/>
    </source>
</evidence>
<dbReference type="Pfam" id="PF17683">
    <property type="entry name" value="TFIIF_beta_N"/>
    <property type="match status" value="1"/>
</dbReference>
<feature type="compositionally biased region" description="Polar residues" evidence="8">
    <location>
        <begin position="106"/>
        <end position="115"/>
    </location>
</feature>
<evidence type="ECO:0000313" key="10">
    <source>
        <dbReference type="EMBL" id="KAF3695011.1"/>
    </source>
</evidence>
<evidence type="ECO:0000256" key="7">
    <source>
        <dbReference type="ARBA" id="ARBA00033388"/>
    </source>
</evidence>
<protein>
    <recommendedName>
        <fullName evidence="2">General transcription factor IIF subunit 2</fullName>
    </recommendedName>
    <alternativeName>
        <fullName evidence="7">Transcription initiation factor IIF subunit beta</fullName>
    </alternativeName>
</protein>
<dbReference type="EMBL" id="CM015721">
    <property type="protein sequence ID" value="KAF3695011.1"/>
    <property type="molecule type" value="Genomic_DNA"/>
</dbReference>
<proteinExistence type="predicted"/>
<evidence type="ECO:0000256" key="6">
    <source>
        <dbReference type="ARBA" id="ARBA00023242"/>
    </source>
</evidence>
<sequence>MSDHREVNLTGVKQNKGVWLVKVPKYLSQQWDKATEKGEVGKITIGKKQGKTEVCFSLNEELTALGAVDEINGTLQVPKDHPFNMHTVGGQTLAVFSQSDTAITSRDFTPNTQAKAKNHPQRRENKRRDLSSSMARHLIDVVVDLQYVVL</sequence>
<evidence type="ECO:0000256" key="2">
    <source>
        <dbReference type="ARBA" id="ARBA00020815"/>
    </source>
</evidence>
<feature type="compositionally biased region" description="Basic and acidic residues" evidence="8">
    <location>
        <begin position="121"/>
        <end position="130"/>
    </location>
</feature>
<reference evidence="11" key="2">
    <citation type="submission" date="2019-02" db="EMBL/GenBank/DDBJ databases">
        <title>Opniocepnalus argus Var Kimnra genome.</title>
        <authorList>
            <person name="Zhou C."/>
            <person name="Xiao S."/>
        </authorList>
    </citation>
    <scope>NUCLEOTIDE SEQUENCE [LARGE SCALE GENOMIC DNA]</scope>
</reference>
<accession>A0A6G1PXE5</accession>
<feature type="domain" description="TFIIF beta subunit N-terminal" evidence="9">
    <location>
        <begin position="15"/>
        <end position="126"/>
    </location>
</feature>
<dbReference type="PANTHER" id="PTHR10445">
    <property type="entry name" value="GENERAL TRANSCRIPTION FACTOR IIF SUBUNIT 2"/>
    <property type="match status" value="1"/>
</dbReference>
<dbReference type="Proteomes" id="UP000503349">
    <property type="component" value="Chromosome 10"/>
</dbReference>
<dbReference type="AlphaFoldDB" id="A0A6G1PXE5"/>
<evidence type="ECO:0000256" key="3">
    <source>
        <dbReference type="ARBA" id="ARBA00023015"/>
    </source>
</evidence>
<gene>
    <name evidence="10" type="ORF">EXN66_Car010687</name>
</gene>
<dbReference type="CDD" id="cd07980">
    <property type="entry name" value="TFIIF_beta"/>
    <property type="match status" value="1"/>
</dbReference>
<organism evidence="10 11">
    <name type="scientific">Channa argus</name>
    <name type="common">Northern snakehead</name>
    <name type="synonym">Ophicephalus argus</name>
    <dbReference type="NCBI Taxonomy" id="215402"/>
    <lineage>
        <taxon>Eukaryota</taxon>
        <taxon>Metazoa</taxon>
        <taxon>Chordata</taxon>
        <taxon>Craniata</taxon>
        <taxon>Vertebrata</taxon>
        <taxon>Euteleostomi</taxon>
        <taxon>Actinopterygii</taxon>
        <taxon>Neopterygii</taxon>
        <taxon>Teleostei</taxon>
        <taxon>Neoteleostei</taxon>
        <taxon>Acanthomorphata</taxon>
        <taxon>Anabantaria</taxon>
        <taxon>Anabantiformes</taxon>
        <taxon>Channoidei</taxon>
        <taxon>Channidae</taxon>
        <taxon>Channa</taxon>
    </lineage>
</organism>
<dbReference type="PANTHER" id="PTHR10445:SF0">
    <property type="entry name" value="GENERAL TRANSCRIPTION FACTOR IIF SUBUNIT 2"/>
    <property type="match status" value="1"/>
</dbReference>
<keyword evidence="11" id="KW-1185">Reference proteome</keyword>
<name>A0A6G1PXE5_CHAAH</name>